<proteinExistence type="predicted"/>
<organism evidence="2 3">
    <name type="scientific">Nematocida ausubeli (strain ATCC PRA-371 / ERTm2)</name>
    <name type="common">Nematode killer fungus</name>
    <dbReference type="NCBI Taxonomy" id="1913371"/>
    <lineage>
        <taxon>Eukaryota</taxon>
        <taxon>Fungi</taxon>
        <taxon>Fungi incertae sedis</taxon>
        <taxon>Microsporidia</taxon>
        <taxon>Nematocida</taxon>
    </lineage>
</organism>
<gene>
    <name evidence="2" type="ORF">NESG_01281</name>
</gene>
<keyword evidence="3" id="KW-1185">Reference proteome</keyword>
<keyword evidence="1" id="KW-0812">Transmembrane</keyword>
<evidence type="ECO:0000256" key="1">
    <source>
        <dbReference type="SAM" id="Phobius"/>
    </source>
</evidence>
<feature type="transmembrane region" description="Helical" evidence="1">
    <location>
        <begin position="56"/>
        <end position="74"/>
    </location>
</feature>
<evidence type="ECO:0000313" key="3">
    <source>
        <dbReference type="Proteomes" id="UP000054524"/>
    </source>
</evidence>
<name>A0A086J1Z7_NEMA1</name>
<keyword evidence="1" id="KW-1133">Transmembrane helix</keyword>
<dbReference type="Proteomes" id="UP000054524">
    <property type="component" value="Unassembled WGS sequence"/>
</dbReference>
<dbReference type="AlphaFoldDB" id="A0A086J1Z7"/>
<dbReference type="EMBL" id="AKIJ01000003">
    <property type="protein sequence ID" value="KFG26165.1"/>
    <property type="molecule type" value="Genomic_DNA"/>
</dbReference>
<evidence type="ECO:0000313" key="2">
    <source>
        <dbReference type="EMBL" id="KFG26165.1"/>
    </source>
</evidence>
<comment type="caution">
    <text evidence="2">The sequence shown here is derived from an EMBL/GenBank/DDBJ whole genome shotgun (WGS) entry which is preliminary data.</text>
</comment>
<sequence length="127" mass="15241">MFFYIVHSIPNDTLVLSFRSFCISYLLCILFVKHFPSLSVYAWFSRMCCFSDFPVLYPFFTNNIHSFLYLHVLYGRDIFCKCRKVKKSRDVYWPRREKENRHKIGQKQLDIILSFIFLNVSTSRAIG</sequence>
<accession>A0A086J1Z7</accession>
<protein>
    <submittedName>
        <fullName evidence="2">Uncharacterized protein</fullName>
    </submittedName>
</protein>
<dbReference type="GeneID" id="77676254"/>
<feature type="transmembrane region" description="Helical" evidence="1">
    <location>
        <begin position="21"/>
        <end position="44"/>
    </location>
</feature>
<dbReference type="RefSeq" id="XP_052904720.1">
    <property type="nucleotide sequence ID" value="XM_053048915.1"/>
</dbReference>
<reference evidence="2 3" key="1">
    <citation type="journal article" date="2014" name="Genome Announc.">
        <title>Genome Sequence of the Microsporidian Species Nematocida sp1 Strain ERTm6 (ATCC PRA-372).</title>
        <authorList>
            <person name="Bakowski M.A."/>
            <person name="Priest M."/>
            <person name="Young S."/>
            <person name="Cuomo C.A."/>
            <person name="Troemel E.R."/>
        </authorList>
    </citation>
    <scope>NUCLEOTIDE SEQUENCE [LARGE SCALE GENOMIC DNA]</scope>
    <source>
        <strain evidence="2 3">ERTm6</strain>
    </source>
</reference>
<dbReference type="HOGENOM" id="CLU_1971120_0_0_1"/>
<keyword evidence="1" id="KW-0472">Membrane</keyword>